<evidence type="ECO:0000256" key="1">
    <source>
        <dbReference type="SAM" id="SignalP"/>
    </source>
</evidence>
<gene>
    <name evidence="2" type="ORF">Tci_890539</name>
</gene>
<keyword evidence="1" id="KW-0732">Signal</keyword>
<dbReference type="AlphaFoldDB" id="A0A699U871"/>
<organism evidence="2">
    <name type="scientific">Tanacetum cinerariifolium</name>
    <name type="common">Dalmatian daisy</name>
    <name type="synonym">Chrysanthemum cinerariifolium</name>
    <dbReference type="NCBI Taxonomy" id="118510"/>
    <lineage>
        <taxon>Eukaryota</taxon>
        <taxon>Viridiplantae</taxon>
        <taxon>Streptophyta</taxon>
        <taxon>Embryophyta</taxon>
        <taxon>Tracheophyta</taxon>
        <taxon>Spermatophyta</taxon>
        <taxon>Magnoliopsida</taxon>
        <taxon>eudicotyledons</taxon>
        <taxon>Gunneridae</taxon>
        <taxon>Pentapetalae</taxon>
        <taxon>asterids</taxon>
        <taxon>campanulids</taxon>
        <taxon>Asterales</taxon>
        <taxon>Asteraceae</taxon>
        <taxon>Asteroideae</taxon>
        <taxon>Anthemideae</taxon>
        <taxon>Anthemidinae</taxon>
        <taxon>Tanacetum</taxon>
    </lineage>
</organism>
<feature type="non-terminal residue" evidence="2">
    <location>
        <position position="1"/>
    </location>
</feature>
<name>A0A699U871_TANCI</name>
<feature type="chain" id="PRO_5025413223" evidence="1">
    <location>
        <begin position="23"/>
        <end position="103"/>
    </location>
</feature>
<feature type="signal peptide" evidence="1">
    <location>
        <begin position="1"/>
        <end position="22"/>
    </location>
</feature>
<protein>
    <submittedName>
        <fullName evidence="2">Uncharacterized protein</fullName>
    </submittedName>
</protein>
<accession>A0A699U871</accession>
<comment type="caution">
    <text evidence="2">The sequence shown here is derived from an EMBL/GenBank/DDBJ whole genome shotgun (WGS) entry which is preliminary data.</text>
</comment>
<sequence>LLILSAGASPSLVLLPLIGASSLDLSPITPSKAVNSLRVCCILPSSAAGEVTLNAESRARLICYSGKSRGLSNPCSSCVLYDGGGISLGNRGNESSGNGCKWD</sequence>
<evidence type="ECO:0000313" key="2">
    <source>
        <dbReference type="EMBL" id="GFD18570.1"/>
    </source>
</evidence>
<reference evidence="2" key="1">
    <citation type="journal article" date="2019" name="Sci. Rep.">
        <title>Draft genome of Tanacetum cinerariifolium, the natural source of mosquito coil.</title>
        <authorList>
            <person name="Yamashiro T."/>
            <person name="Shiraishi A."/>
            <person name="Satake H."/>
            <person name="Nakayama K."/>
        </authorList>
    </citation>
    <scope>NUCLEOTIDE SEQUENCE</scope>
</reference>
<proteinExistence type="predicted"/>
<dbReference type="EMBL" id="BKCJ011308340">
    <property type="protein sequence ID" value="GFD18570.1"/>
    <property type="molecule type" value="Genomic_DNA"/>
</dbReference>